<dbReference type="EMBL" id="CAFBNF010000151">
    <property type="protein sequence ID" value="CAB4949410.1"/>
    <property type="molecule type" value="Genomic_DNA"/>
</dbReference>
<sequence length="93" mass="9756">MNTANGVTTGTSSGTGKLYWWNPALKGGCGYWQLAGSTVSVMIRYQAGSTSSRSTVPGYFSAKFGYTPTAGQPALPGTSLQRLRSGSIKLRNS</sequence>
<name>A0A6J7K0A6_9ZZZZ</name>
<protein>
    <submittedName>
        <fullName evidence="2">Unannotated protein</fullName>
    </submittedName>
</protein>
<dbReference type="AlphaFoldDB" id="A0A6J7K0A6"/>
<feature type="compositionally biased region" description="Polar residues" evidence="1">
    <location>
        <begin position="78"/>
        <end position="93"/>
    </location>
</feature>
<evidence type="ECO:0000313" key="2">
    <source>
        <dbReference type="EMBL" id="CAB4949410.1"/>
    </source>
</evidence>
<evidence type="ECO:0000256" key="1">
    <source>
        <dbReference type="SAM" id="MobiDB-lite"/>
    </source>
</evidence>
<accession>A0A6J7K0A6</accession>
<organism evidence="2">
    <name type="scientific">freshwater metagenome</name>
    <dbReference type="NCBI Taxonomy" id="449393"/>
    <lineage>
        <taxon>unclassified sequences</taxon>
        <taxon>metagenomes</taxon>
        <taxon>ecological metagenomes</taxon>
    </lineage>
</organism>
<proteinExistence type="predicted"/>
<reference evidence="2" key="1">
    <citation type="submission" date="2020-05" db="EMBL/GenBank/DDBJ databases">
        <authorList>
            <person name="Chiriac C."/>
            <person name="Salcher M."/>
            <person name="Ghai R."/>
            <person name="Kavagutti S V."/>
        </authorList>
    </citation>
    <scope>NUCLEOTIDE SEQUENCE</scope>
</reference>
<feature type="region of interest" description="Disordered" evidence="1">
    <location>
        <begin position="73"/>
        <end position="93"/>
    </location>
</feature>
<gene>
    <name evidence="2" type="ORF">UFOPK3773_01317</name>
</gene>